<organism evidence="1 2">
    <name type="scientific">Novosphingobium silvae</name>
    <dbReference type="NCBI Taxonomy" id="2692619"/>
    <lineage>
        <taxon>Bacteria</taxon>
        <taxon>Pseudomonadati</taxon>
        <taxon>Pseudomonadota</taxon>
        <taxon>Alphaproteobacteria</taxon>
        <taxon>Sphingomonadales</taxon>
        <taxon>Sphingomonadaceae</taxon>
        <taxon>Novosphingobium</taxon>
    </lineage>
</organism>
<dbReference type="EMBL" id="WVTD01000001">
    <property type="protein sequence ID" value="MYL96578.1"/>
    <property type="molecule type" value="Genomic_DNA"/>
</dbReference>
<dbReference type="RefSeq" id="WP_160984284.1">
    <property type="nucleotide sequence ID" value="NZ_WVTD01000001.1"/>
</dbReference>
<evidence type="ECO:0000313" key="1">
    <source>
        <dbReference type="EMBL" id="MYL96578.1"/>
    </source>
</evidence>
<reference evidence="1 2" key="1">
    <citation type="submission" date="2019-12" db="EMBL/GenBank/DDBJ databases">
        <authorList>
            <person name="Feng G."/>
            <person name="Zhu H."/>
        </authorList>
    </citation>
    <scope>NUCLEOTIDE SEQUENCE [LARGE SCALE GENOMIC DNA]</scope>
    <source>
        <strain evidence="1 2">FGD1</strain>
    </source>
</reference>
<dbReference type="InterPro" id="IPR029052">
    <property type="entry name" value="Metallo-depent_PP-like"/>
</dbReference>
<name>A0A7X4K6T5_9SPHN</name>
<gene>
    <name evidence="1" type="ORF">GR702_02160</name>
</gene>
<proteinExistence type="predicted"/>
<dbReference type="Gene3D" id="3.60.21.10">
    <property type="match status" value="1"/>
</dbReference>
<dbReference type="AlphaFoldDB" id="A0A7X4K6T5"/>
<keyword evidence="2" id="KW-1185">Reference proteome</keyword>
<sequence>MAIHLVANLHFDGISARQAQAHGFADCRDMARRICETWRTRVAPEDTVWILGNVGNPVHLAGLPGRKHLVRGHLDPPAWNCLSTRRYESVCEGRFIETPGGVFYLSSEFESAPEETRVIYGRSRRPSPEGHLCVSAERIGWGPVSLEAILQSSAEVRQAA</sequence>
<protein>
    <submittedName>
        <fullName evidence="1">Phosphoesterase</fullName>
    </submittedName>
</protein>
<accession>A0A7X4K6T5</accession>
<comment type="caution">
    <text evidence="1">The sequence shown here is derived from an EMBL/GenBank/DDBJ whole genome shotgun (WGS) entry which is preliminary data.</text>
</comment>
<dbReference type="Proteomes" id="UP000465810">
    <property type="component" value="Unassembled WGS sequence"/>
</dbReference>
<evidence type="ECO:0000313" key="2">
    <source>
        <dbReference type="Proteomes" id="UP000465810"/>
    </source>
</evidence>